<accession>A0A1E7L8T1</accession>
<reference evidence="9 10" key="1">
    <citation type="journal article" date="2016" name="Front. Microbiol.">
        <title>Comparative Genomics Analysis of Streptomyces Species Reveals Their Adaptation to the Marine Environment and Their Diversity at the Genomic Level.</title>
        <authorList>
            <person name="Tian X."/>
            <person name="Zhang Z."/>
            <person name="Yang T."/>
            <person name="Chen M."/>
            <person name="Li J."/>
            <person name="Chen F."/>
            <person name="Yang J."/>
            <person name="Li W."/>
            <person name="Zhang B."/>
            <person name="Zhang Z."/>
            <person name="Wu J."/>
            <person name="Zhang C."/>
            <person name="Long L."/>
            <person name="Xiao J."/>
        </authorList>
    </citation>
    <scope>NUCLEOTIDE SEQUENCE [LARGE SCALE GENOMIC DNA]</scope>
    <source>
        <strain evidence="9 10">SCSIO 10429</strain>
    </source>
</reference>
<dbReference type="AlphaFoldDB" id="A0A1E7L8T1"/>
<organism evidence="9 10">
    <name type="scientific">Streptomyces nanshensis</name>
    <dbReference type="NCBI Taxonomy" id="518642"/>
    <lineage>
        <taxon>Bacteria</taxon>
        <taxon>Bacillati</taxon>
        <taxon>Actinomycetota</taxon>
        <taxon>Actinomycetes</taxon>
        <taxon>Kitasatosporales</taxon>
        <taxon>Streptomycetaceae</taxon>
        <taxon>Streptomyces</taxon>
    </lineage>
</organism>
<feature type="chain" id="PRO_5023243773" description="Arginine biosynthesis bifunctional protein ArgJ beta chain" evidence="8">
    <location>
        <begin position="180"/>
        <end position="384"/>
    </location>
</feature>
<evidence type="ECO:0000256" key="6">
    <source>
        <dbReference type="ARBA" id="ARBA00022813"/>
    </source>
</evidence>
<evidence type="ECO:0000256" key="4">
    <source>
        <dbReference type="ARBA" id="ARBA00022490"/>
    </source>
</evidence>
<proteinExistence type="inferred from homology"/>
<feature type="binding site" evidence="8">
    <location>
        <position position="146"/>
    </location>
    <ligand>
        <name>substrate</name>
    </ligand>
</feature>
<dbReference type="Gene3D" id="3.10.20.340">
    <property type="entry name" value="ArgJ beta chain, C-terminal domain"/>
    <property type="match status" value="1"/>
</dbReference>
<evidence type="ECO:0000313" key="10">
    <source>
        <dbReference type="Proteomes" id="UP000176005"/>
    </source>
</evidence>
<feature type="site" description="Cleavage; by autolysis" evidence="8">
    <location>
        <begin position="179"/>
        <end position="180"/>
    </location>
</feature>
<keyword evidence="6 8" id="KW-0068">Autocatalytic cleavage</keyword>
<comment type="pathway">
    <text evidence="8">Amino-acid biosynthesis; L-arginine biosynthesis; N(2)-acetyl-L-ornithine from L-glutamate: step 1/4.</text>
</comment>
<name>A0A1E7L8T1_9ACTN</name>
<feature type="site" description="Involved in the stabilization of negative charge on the oxyanion by the formation of the oxyanion hole" evidence="8">
    <location>
        <position position="110"/>
    </location>
</feature>
<sequence length="384" mass="39373">MSVTAAKGFRAAGVAAGIKDSGGPDLALVVNDGPRRAAAGVFTANRVKAAPVLWSQQVLRGGRVSSVVLNSGGANACTGPLGFQDTHATAEEAASALGHGAAEVAVCSTGLIGTRLPMDKLLPGVGAAAERLSEYGGEKAALAIKTTDTVHKTSVARGEGGWTVGGMAKGAGMLAPSLATMLVVLTTDADVDAAGLDAALREASRTTFDRIDSDGCLSTNDTVLLLASGSSEVAPEQGEFTEAVRTVCDDLAQQLIHDAEGASKDIRIEVVNAADEGDAVEVGRSIARNNLLKCAVHGEDPNWGRVLSAIGTTGAAFEPDRLNVAVNGVWVCQNGSVGEDRDKVDMRFREVRITADLAEGSASAVIWTNDLTADYVHENSAYSS</sequence>
<protein>
    <recommendedName>
        <fullName evidence="8">Arginine biosynthesis bifunctional protein ArgJ</fullName>
    </recommendedName>
    <domain>
        <recommendedName>
            <fullName evidence="8">Glutamate N-acetyltransferase</fullName>
            <ecNumber evidence="8">2.3.1.35</ecNumber>
        </recommendedName>
        <alternativeName>
            <fullName evidence="8">Ornithine acetyltransferase</fullName>
            <shortName evidence="8">OATase</shortName>
        </alternativeName>
        <alternativeName>
            <fullName evidence="8">Ornithine transacetylase</fullName>
        </alternativeName>
    </domain>
    <domain>
        <recommendedName>
            <fullName evidence="8">Amino-acid acetyltransferase</fullName>
            <ecNumber evidence="8">2.3.1.1</ecNumber>
        </recommendedName>
        <alternativeName>
            <fullName evidence="8">N-acetylglutamate synthase</fullName>
            <shortName evidence="8">AGSase</shortName>
        </alternativeName>
    </domain>
    <component>
        <recommendedName>
            <fullName evidence="8">Arginine biosynthesis bifunctional protein ArgJ alpha chain</fullName>
        </recommendedName>
    </component>
    <component>
        <recommendedName>
            <fullName evidence="8">Arginine biosynthesis bifunctional protein ArgJ beta chain</fullName>
        </recommendedName>
    </component>
</protein>
<gene>
    <name evidence="8" type="primary">argJ</name>
    <name evidence="9" type="ORF">AN218_07460</name>
</gene>
<evidence type="ECO:0000256" key="5">
    <source>
        <dbReference type="ARBA" id="ARBA00022679"/>
    </source>
</evidence>
<evidence type="ECO:0000256" key="1">
    <source>
        <dbReference type="ARBA" id="ARBA00004496"/>
    </source>
</evidence>
<dbReference type="InterPro" id="IPR016117">
    <property type="entry name" value="ArgJ-like_dom_sf"/>
</dbReference>
<dbReference type="HAMAP" id="MF_01106">
    <property type="entry name" value="ArgJ"/>
    <property type="match status" value="1"/>
</dbReference>
<keyword evidence="5 8" id="KW-0808">Transferase</keyword>
<feature type="binding site" evidence="8">
    <location>
        <position position="169"/>
    </location>
    <ligand>
        <name>substrate</name>
    </ligand>
</feature>
<dbReference type="NCBIfam" id="NF003802">
    <property type="entry name" value="PRK05388.1"/>
    <property type="match status" value="1"/>
</dbReference>
<comment type="catalytic activity">
    <reaction evidence="8">
        <text>N(2)-acetyl-L-ornithine + L-glutamate = N-acetyl-L-glutamate + L-ornithine</text>
        <dbReference type="Rhea" id="RHEA:15349"/>
        <dbReference type="ChEBI" id="CHEBI:29985"/>
        <dbReference type="ChEBI" id="CHEBI:44337"/>
        <dbReference type="ChEBI" id="CHEBI:46911"/>
        <dbReference type="ChEBI" id="CHEBI:57805"/>
        <dbReference type="EC" id="2.3.1.35"/>
    </reaction>
</comment>
<dbReference type="GO" id="GO:0005737">
    <property type="term" value="C:cytoplasm"/>
    <property type="evidence" value="ECO:0007669"/>
    <property type="project" value="UniProtKB-SubCell"/>
</dbReference>
<evidence type="ECO:0000256" key="2">
    <source>
        <dbReference type="ARBA" id="ARBA00006774"/>
    </source>
</evidence>
<keyword evidence="7 8" id="KW-0012">Acyltransferase</keyword>
<comment type="function">
    <text evidence="8">Catalyzes two activities which are involved in the cyclic version of arginine biosynthesis: the synthesis of N-acetylglutamate from glutamate and acetyl-CoA as the acetyl donor, and of ornithine by transacetylation between N(2)-acetylornithine and glutamate.</text>
</comment>
<dbReference type="EC" id="2.3.1.1" evidence="8"/>
<dbReference type="GO" id="GO:0004042">
    <property type="term" value="F:L-glutamate N-acetyltransferase activity"/>
    <property type="evidence" value="ECO:0007669"/>
    <property type="project" value="UniProtKB-UniRule"/>
</dbReference>
<dbReference type="Proteomes" id="UP000176005">
    <property type="component" value="Unassembled WGS sequence"/>
</dbReference>
<dbReference type="GO" id="GO:0006526">
    <property type="term" value="P:L-arginine biosynthetic process"/>
    <property type="evidence" value="ECO:0007669"/>
    <property type="project" value="UniProtKB-UniRule"/>
</dbReference>
<feature type="binding site" evidence="8">
    <location>
        <position position="384"/>
    </location>
    <ligand>
        <name>substrate</name>
    </ligand>
</feature>
<feature type="chain" id="PRO_5023243774" description="Arginine biosynthesis bifunctional protein ArgJ alpha chain" evidence="8">
    <location>
        <begin position="1"/>
        <end position="179"/>
    </location>
</feature>
<dbReference type="Gene3D" id="3.60.70.12">
    <property type="entry name" value="L-amino peptidase D-ALA esterase/amidase"/>
    <property type="match status" value="1"/>
</dbReference>
<evidence type="ECO:0000256" key="8">
    <source>
        <dbReference type="HAMAP-Rule" id="MF_01106"/>
    </source>
</evidence>
<dbReference type="PATRIC" id="fig|518642.10.peg.1619"/>
<evidence type="ECO:0000313" key="9">
    <source>
        <dbReference type="EMBL" id="OEV12617.1"/>
    </source>
</evidence>
<dbReference type="GO" id="GO:0006592">
    <property type="term" value="P:ornithine biosynthetic process"/>
    <property type="evidence" value="ECO:0007669"/>
    <property type="project" value="TreeGrafter"/>
</dbReference>
<dbReference type="PANTHER" id="PTHR23100">
    <property type="entry name" value="ARGININE BIOSYNTHESIS BIFUNCTIONAL PROTEIN ARGJ"/>
    <property type="match status" value="1"/>
</dbReference>
<evidence type="ECO:0000256" key="7">
    <source>
        <dbReference type="ARBA" id="ARBA00023315"/>
    </source>
</evidence>
<keyword evidence="4 8" id="KW-0963">Cytoplasm</keyword>
<dbReference type="EC" id="2.3.1.35" evidence="8"/>
<comment type="subunit">
    <text evidence="3 8">Heterotetramer of two alpha and two beta chains.</text>
</comment>
<feature type="site" description="Involved in the stabilization of negative charge on the oxyanion by the formation of the oxyanion hole" evidence="8">
    <location>
        <position position="109"/>
    </location>
</feature>
<evidence type="ECO:0000256" key="3">
    <source>
        <dbReference type="ARBA" id="ARBA00011475"/>
    </source>
</evidence>
<dbReference type="CDD" id="cd02152">
    <property type="entry name" value="OAT"/>
    <property type="match status" value="1"/>
</dbReference>
<comment type="subcellular location">
    <subcellularLocation>
        <location evidence="1 8">Cytoplasm</location>
    </subcellularLocation>
</comment>
<dbReference type="RefSeq" id="WP_070015963.1">
    <property type="nucleotide sequence ID" value="NZ_LJGW01000128.1"/>
</dbReference>
<feature type="binding site" evidence="8">
    <location>
        <position position="180"/>
    </location>
    <ligand>
        <name>substrate</name>
    </ligand>
</feature>
<dbReference type="InterPro" id="IPR042195">
    <property type="entry name" value="ArgJ_beta_C"/>
</dbReference>
<dbReference type="GO" id="GO:0004358">
    <property type="term" value="F:L-glutamate N-acetyltransferase activity, acting on acetyl-L-ornithine as donor"/>
    <property type="evidence" value="ECO:0007669"/>
    <property type="project" value="UniProtKB-UniRule"/>
</dbReference>
<feature type="binding site" evidence="8">
    <location>
        <position position="260"/>
    </location>
    <ligand>
        <name>substrate</name>
    </ligand>
</feature>
<dbReference type="FunFam" id="3.10.20.340:FF:000003">
    <property type="entry name" value="Arginine biosynthesis bifunctional protein ArgJ"/>
    <property type="match status" value="1"/>
</dbReference>
<keyword evidence="10" id="KW-1185">Reference proteome</keyword>
<feature type="binding site" evidence="8">
    <location>
        <position position="379"/>
    </location>
    <ligand>
        <name>substrate</name>
    </ligand>
</feature>
<feature type="active site" description="Nucleophile" evidence="8">
    <location>
        <position position="180"/>
    </location>
</feature>
<dbReference type="InterPro" id="IPR002813">
    <property type="entry name" value="Arg_biosynth_ArgJ"/>
</dbReference>
<dbReference type="EMBL" id="LJGW01000128">
    <property type="protein sequence ID" value="OEV12617.1"/>
    <property type="molecule type" value="Genomic_DNA"/>
</dbReference>
<keyword evidence="8" id="KW-0511">Multifunctional enzyme</keyword>
<keyword evidence="8" id="KW-0028">Amino-acid biosynthesis</keyword>
<dbReference type="Pfam" id="PF01960">
    <property type="entry name" value="ArgJ"/>
    <property type="match status" value="1"/>
</dbReference>
<comment type="similarity">
    <text evidence="2 8">Belongs to the ArgJ family.</text>
</comment>
<dbReference type="NCBIfam" id="TIGR00120">
    <property type="entry name" value="ArgJ"/>
    <property type="match status" value="1"/>
</dbReference>
<dbReference type="UniPathway" id="UPA00068">
    <property type="reaction ID" value="UER00106"/>
</dbReference>
<dbReference type="PANTHER" id="PTHR23100:SF0">
    <property type="entry name" value="ARGININE BIOSYNTHESIS BIFUNCTIONAL PROTEIN ARGJ, MITOCHONDRIAL"/>
    <property type="match status" value="1"/>
</dbReference>
<keyword evidence="8" id="KW-0055">Arginine biosynthesis</keyword>
<comment type="caution">
    <text evidence="9">The sequence shown here is derived from an EMBL/GenBank/DDBJ whole genome shotgun (WGS) entry which is preliminary data.</text>
</comment>
<comment type="catalytic activity">
    <reaction evidence="8">
        <text>L-glutamate + acetyl-CoA = N-acetyl-L-glutamate + CoA + H(+)</text>
        <dbReference type="Rhea" id="RHEA:24292"/>
        <dbReference type="ChEBI" id="CHEBI:15378"/>
        <dbReference type="ChEBI" id="CHEBI:29985"/>
        <dbReference type="ChEBI" id="CHEBI:44337"/>
        <dbReference type="ChEBI" id="CHEBI:57287"/>
        <dbReference type="ChEBI" id="CHEBI:57288"/>
        <dbReference type="EC" id="2.3.1.1"/>
    </reaction>
</comment>
<comment type="pathway">
    <text evidence="8">Amino-acid biosynthesis; L-arginine biosynthesis; L-ornithine and N-acetyl-L-glutamate from L-glutamate and N(2)-acetyl-L-ornithine (cyclic): step 1/1.</text>
</comment>
<dbReference type="SUPFAM" id="SSF56266">
    <property type="entry name" value="DmpA/ArgJ-like"/>
    <property type="match status" value="1"/>
</dbReference>